<dbReference type="Gene3D" id="3.40.50.880">
    <property type="match status" value="1"/>
</dbReference>
<dbReference type="CDD" id="cd01741">
    <property type="entry name" value="GATase1_1"/>
    <property type="match status" value="1"/>
</dbReference>
<evidence type="ECO:0000313" key="2">
    <source>
        <dbReference type="EMBL" id="RWR54983.1"/>
    </source>
</evidence>
<dbReference type="GO" id="GO:0005829">
    <property type="term" value="C:cytosol"/>
    <property type="evidence" value="ECO:0007669"/>
    <property type="project" value="TreeGrafter"/>
</dbReference>
<reference evidence="2 3" key="2">
    <citation type="submission" date="2019-01" db="EMBL/GenBank/DDBJ databases">
        <title>Sinorhodobacter populi sp. nov. isolated from the symptomatic bark tissue of Populus euramericana canker.</title>
        <authorList>
            <person name="Xu G."/>
        </authorList>
    </citation>
    <scope>NUCLEOTIDE SEQUENCE [LARGE SCALE GENOMIC DNA]</scope>
    <source>
        <strain evidence="2 3">CGMCC 1.12963</strain>
    </source>
</reference>
<keyword evidence="2" id="KW-0315">Glutamine amidotransferase</keyword>
<dbReference type="Proteomes" id="UP000288071">
    <property type="component" value="Unassembled WGS sequence"/>
</dbReference>
<name>A0A3S3PIK1_9RHOB</name>
<accession>A0A3S3PIK1</accession>
<dbReference type="PROSITE" id="PS51273">
    <property type="entry name" value="GATASE_TYPE_1"/>
    <property type="match status" value="1"/>
</dbReference>
<dbReference type="PANTHER" id="PTHR42695">
    <property type="entry name" value="GLUTAMINE AMIDOTRANSFERASE YLR126C-RELATED"/>
    <property type="match status" value="1"/>
</dbReference>
<feature type="domain" description="Glutamine amidotransferase" evidence="1">
    <location>
        <begin position="76"/>
        <end position="189"/>
    </location>
</feature>
<organism evidence="2 3">
    <name type="scientific">Paenirhodobacter huangdaonensis</name>
    <dbReference type="NCBI Taxonomy" id="2501515"/>
    <lineage>
        <taxon>Bacteria</taxon>
        <taxon>Pseudomonadati</taxon>
        <taxon>Pseudomonadota</taxon>
        <taxon>Alphaproteobacteria</taxon>
        <taxon>Rhodobacterales</taxon>
        <taxon>Rhodobacter group</taxon>
        <taxon>Paenirhodobacter</taxon>
    </lineage>
</organism>
<dbReference type="InterPro" id="IPR017926">
    <property type="entry name" value="GATASE"/>
</dbReference>
<dbReference type="PANTHER" id="PTHR42695:SF5">
    <property type="entry name" value="GLUTAMINE AMIDOTRANSFERASE YLR126C-RELATED"/>
    <property type="match status" value="1"/>
</dbReference>
<dbReference type="InterPro" id="IPR029062">
    <property type="entry name" value="Class_I_gatase-like"/>
</dbReference>
<comment type="caution">
    <text evidence="2">The sequence shown here is derived from an EMBL/GenBank/DDBJ whole genome shotgun (WGS) entry which is preliminary data.</text>
</comment>
<dbReference type="EMBL" id="SAVA01000001">
    <property type="protein sequence ID" value="RWR54983.1"/>
    <property type="molecule type" value="Genomic_DNA"/>
</dbReference>
<keyword evidence="3" id="KW-1185">Reference proteome</keyword>
<sequence>MKICILETDTTGPAFEPVHGSYADMFSRWLAPVLPEARFTRVFIAEGEPVPEALTAFDAFLVTGSRAGVYEDRPWIAPLIAGLQRIAAARVPLAGVCFGHQVMAQAFGGAVRKSPDGWVVGRHDHALSATGAAVFGPGALPALSIHQDQVMVPPPRAERLFSTAASPNGSFLYTDFPAISSQVHPEFTLDFLRALITPPDGVRLADDLHAAAIASLAGPLDQQRIARGFARVLRGEEIAHG</sequence>
<dbReference type="RefSeq" id="WP_128154600.1">
    <property type="nucleotide sequence ID" value="NZ_JBHSOM010000007.1"/>
</dbReference>
<dbReference type="Pfam" id="PF00117">
    <property type="entry name" value="GATase"/>
    <property type="match status" value="1"/>
</dbReference>
<evidence type="ECO:0000259" key="1">
    <source>
        <dbReference type="Pfam" id="PF00117"/>
    </source>
</evidence>
<dbReference type="AlphaFoldDB" id="A0A3S3PIK1"/>
<proteinExistence type="predicted"/>
<reference evidence="3" key="1">
    <citation type="submission" date="2019-01" db="EMBL/GenBank/DDBJ databases">
        <title>Sinorhodobacter populi sp. nov. isolated from the symptomatic bark tissue of Populus euramericana canker.</title>
        <authorList>
            <person name="Li Y."/>
        </authorList>
    </citation>
    <scope>NUCLEOTIDE SEQUENCE [LARGE SCALE GENOMIC DNA]</scope>
    <source>
        <strain evidence="3">CGMCC 1.12963</strain>
    </source>
</reference>
<dbReference type="InterPro" id="IPR044992">
    <property type="entry name" value="ChyE-like"/>
</dbReference>
<gene>
    <name evidence="2" type="ORF">EOW66_02670</name>
</gene>
<keyword evidence="2" id="KW-0808">Transferase</keyword>
<dbReference type="SUPFAM" id="SSF52317">
    <property type="entry name" value="Class I glutamine amidotransferase-like"/>
    <property type="match status" value="1"/>
</dbReference>
<protein>
    <submittedName>
        <fullName evidence="2">Type 1 glutamine amidotransferase</fullName>
    </submittedName>
</protein>
<evidence type="ECO:0000313" key="3">
    <source>
        <dbReference type="Proteomes" id="UP000288071"/>
    </source>
</evidence>
<dbReference type="GO" id="GO:0016740">
    <property type="term" value="F:transferase activity"/>
    <property type="evidence" value="ECO:0007669"/>
    <property type="project" value="UniProtKB-KW"/>
</dbReference>